<comment type="caution">
    <text evidence="10">The sequence shown here is derived from an EMBL/GenBank/DDBJ whole genome shotgun (WGS) entry which is preliminary data.</text>
</comment>
<evidence type="ECO:0000256" key="8">
    <source>
        <dbReference type="ARBA" id="ARBA00049348"/>
    </source>
</evidence>
<keyword evidence="5 10" id="KW-0808">Transferase</keyword>
<dbReference type="NCBIfam" id="TIGR00589">
    <property type="entry name" value="ogt"/>
    <property type="match status" value="1"/>
</dbReference>
<evidence type="ECO:0000256" key="7">
    <source>
        <dbReference type="ARBA" id="ARBA00023204"/>
    </source>
</evidence>
<keyword evidence="4 10" id="KW-0489">Methyltransferase</keyword>
<evidence type="ECO:0000256" key="5">
    <source>
        <dbReference type="ARBA" id="ARBA00022679"/>
    </source>
</evidence>
<name>A0A7K0DZC5_9NOCA</name>
<accession>A0A7K0DZC5</accession>
<sequence>MAESDDGAHAAVLFDTPIGVCALAWTDRGIVRFRLPESTPDEATMRARFARARLREAEPTDLARTVIEAVRRHLTGRFDDFRWIPLDHTGIPEFHRAVYRVTRSIDPGHTLGYGQVAARAGRPHGAQAVGQAMGRNPIPLIVPCHRVLAADHALHGFSAPGGLETKQRLLEIEQTPGFGEPTLF</sequence>
<dbReference type="PANTHER" id="PTHR10815:SF5">
    <property type="entry name" value="METHYLATED-DNA--PROTEIN-CYSTEINE METHYLTRANSFERASE"/>
    <property type="match status" value="1"/>
</dbReference>
<proteinExistence type="inferred from homology"/>
<keyword evidence="11" id="KW-1185">Reference proteome</keyword>
<evidence type="ECO:0000313" key="11">
    <source>
        <dbReference type="Proteomes" id="UP000431401"/>
    </source>
</evidence>
<gene>
    <name evidence="10" type="primary">ogt_2</name>
    <name evidence="10" type="ORF">NRB56_66370</name>
</gene>
<evidence type="ECO:0000259" key="9">
    <source>
        <dbReference type="Pfam" id="PF01035"/>
    </source>
</evidence>
<dbReference type="Proteomes" id="UP000431401">
    <property type="component" value="Unassembled WGS sequence"/>
</dbReference>
<feature type="domain" description="Methylated-DNA-[protein]-cysteine S-methyltransferase DNA binding" evidence="9">
    <location>
        <begin position="93"/>
        <end position="174"/>
    </location>
</feature>
<keyword evidence="7" id="KW-0234">DNA repair</keyword>
<evidence type="ECO:0000256" key="4">
    <source>
        <dbReference type="ARBA" id="ARBA00022603"/>
    </source>
</evidence>
<organism evidence="10 11">
    <name type="scientific">Nocardia aurantia</name>
    <dbReference type="NCBI Taxonomy" id="2585199"/>
    <lineage>
        <taxon>Bacteria</taxon>
        <taxon>Bacillati</taxon>
        <taxon>Actinomycetota</taxon>
        <taxon>Actinomycetes</taxon>
        <taxon>Mycobacteriales</taxon>
        <taxon>Nocardiaceae</taxon>
        <taxon>Nocardia</taxon>
    </lineage>
</organism>
<evidence type="ECO:0000313" key="10">
    <source>
        <dbReference type="EMBL" id="MQY31031.1"/>
    </source>
</evidence>
<dbReference type="PANTHER" id="PTHR10815">
    <property type="entry name" value="METHYLATED-DNA--PROTEIN-CYSTEINE METHYLTRANSFERASE"/>
    <property type="match status" value="1"/>
</dbReference>
<dbReference type="InterPro" id="IPR036388">
    <property type="entry name" value="WH-like_DNA-bd_sf"/>
</dbReference>
<dbReference type="AlphaFoldDB" id="A0A7K0DZC5"/>
<dbReference type="InterPro" id="IPR036631">
    <property type="entry name" value="MGMT_N_sf"/>
</dbReference>
<dbReference type="SUPFAM" id="SSF46767">
    <property type="entry name" value="Methylated DNA-protein cysteine methyltransferase, C-terminal domain"/>
    <property type="match status" value="1"/>
</dbReference>
<keyword evidence="6" id="KW-0227">DNA damage</keyword>
<dbReference type="EC" id="2.1.1.63" evidence="3"/>
<dbReference type="GO" id="GO:0003908">
    <property type="term" value="F:methylated-DNA-[protein]-cysteine S-methyltransferase activity"/>
    <property type="evidence" value="ECO:0007669"/>
    <property type="project" value="UniProtKB-EC"/>
</dbReference>
<dbReference type="OrthoDB" id="9802228at2"/>
<reference evidence="10 11" key="1">
    <citation type="submission" date="2019-10" db="EMBL/GenBank/DDBJ databases">
        <title>Nocardia macrotermitis sp. nov. and Nocardia aurantia sp. nov., isolated from the gut of fungus growing-termite Macrotermes natalensis.</title>
        <authorList>
            <person name="Benndorf R."/>
            <person name="Schwitalla J."/>
            <person name="Martin K."/>
            <person name="De Beer W."/>
            <person name="Kaster A.-K."/>
            <person name="Vollmers J."/>
            <person name="Poulsen M."/>
            <person name="Beemelmanns C."/>
        </authorList>
    </citation>
    <scope>NUCLEOTIDE SEQUENCE [LARGE SCALE GENOMIC DNA]</scope>
    <source>
        <strain evidence="10 11">RB56</strain>
    </source>
</reference>
<dbReference type="GO" id="GO:0032259">
    <property type="term" value="P:methylation"/>
    <property type="evidence" value="ECO:0007669"/>
    <property type="project" value="UniProtKB-KW"/>
</dbReference>
<dbReference type="InterPro" id="IPR014048">
    <property type="entry name" value="MethylDNA_cys_MeTrfase_DNA-bd"/>
</dbReference>
<evidence type="ECO:0000256" key="2">
    <source>
        <dbReference type="ARBA" id="ARBA00008711"/>
    </source>
</evidence>
<comment type="catalytic activity">
    <reaction evidence="8">
        <text>a 6-O-methyl-2'-deoxyguanosine in DNA + L-cysteinyl-[protein] = S-methyl-L-cysteinyl-[protein] + a 2'-deoxyguanosine in DNA</text>
        <dbReference type="Rhea" id="RHEA:24000"/>
        <dbReference type="Rhea" id="RHEA-COMP:10131"/>
        <dbReference type="Rhea" id="RHEA-COMP:10132"/>
        <dbReference type="Rhea" id="RHEA-COMP:11367"/>
        <dbReference type="Rhea" id="RHEA-COMP:11368"/>
        <dbReference type="ChEBI" id="CHEBI:29950"/>
        <dbReference type="ChEBI" id="CHEBI:82612"/>
        <dbReference type="ChEBI" id="CHEBI:85445"/>
        <dbReference type="ChEBI" id="CHEBI:85448"/>
        <dbReference type="EC" id="2.1.1.63"/>
    </reaction>
</comment>
<evidence type="ECO:0000256" key="3">
    <source>
        <dbReference type="ARBA" id="ARBA00011918"/>
    </source>
</evidence>
<dbReference type="GO" id="GO:0006281">
    <property type="term" value="P:DNA repair"/>
    <property type="evidence" value="ECO:0007669"/>
    <property type="project" value="UniProtKB-KW"/>
</dbReference>
<comment type="similarity">
    <text evidence="2">Belongs to the MGMT family.</text>
</comment>
<dbReference type="EMBL" id="WEGI01000016">
    <property type="protein sequence ID" value="MQY31031.1"/>
    <property type="molecule type" value="Genomic_DNA"/>
</dbReference>
<dbReference type="FunFam" id="1.10.10.10:FF:000214">
    <property type="entry name" value="Methylated-DNA--protein-cysteine methyltransferase"/>
    <property type="match status" value="1"/>
</dbReference>
<dbReference type="Pfam" id="PF01035">
    <property type="entry name" value="DNA_binding_1"/>
    <property type="match status" value="1"/>
</dbReference>
<dbReference type="InterPro" id="IPR001497">
    <property type="entry name" value="MethylDNA_cys_MeTrfase_AS"/>
</dbReference>
<evidence type="ECO:0000256" key="6">
    <source>
        <dbReference type="ARBA" id="ARBA00022763"/>
    </source>
</evidence>
<evidence type="ECO:0000256" key="1">
    <source>
        <dbReference type="ARBA" id="ARBA00001286"/>
    </source>
</evidence>
<protein>
    <recommendedName>
        <fullName evidence="3">methylated-DNA--[protein]-cysteine S-methyltransferase</fullName>
        <ecNumber evidence="3">2.1.1.63</ecNumber>
    </recommendedName>
</protein>
<dbReference type="RefSeq" id="WP_153348292.1">
    <property type="nucleotide sequence ID" value="NZ_WEGI01000016.1"/>
</dbReference>
<dbReference type="Gene3D" id="3.30.160.70">
    <property type="entry name" value="Methylated DNA-protein cysteine methyltransferase domain"/>
    <property type="match status" value="1"/>
</dbReference>
<dbReference type="SUPFAM" id="SSF53155">
    <property type="entry name" value="Methylated DNA-protein cysteine methyltransferase domain"/>
    <property type="match status" value="1"/>
</dbReference>
<dbReference type="Gene3D" id="1.10.10.10">
    <property type="entry name" value="Winged helix-like DNA-binding domain superfamily/Winged helix DNA-binding domain"/>
    <property type="match status" value="1"/>
</dbReference>
<dbReference type="InterPro" id="IPR036217">
    <property type="entry name" value="MethylDNA_cys_MeTrfase_DNAb"/>
</dbReference>
<dbReference type="CDD" id="cd06445">
    <property type="entry name" value="ATase"/>
    <property type="match status" value="1"/>
</dbReference>
<comment type="catalytic activity">
    <reaction evidence="1">
        <text>a 4-O-methyl-thymidine in DNA + L-cysteinyl-[protein] = a thymidine in DNA + S-methyl-L-cysteinyl-[protein]</text>
        <dbReference type="Rhea" id="RHEA:53428"/>
        <dbReference type="Rhea" id="RHEA-COMP:10131"/>
        <dbReference type="Rhea" id="RHEA-COMP:10132"/>
        <dbReference type="Rhea" id="RHEA-COMP:13555"/>
        <dbReference type="Rhea" id="RHEA-COMP:13556"/>
        <dbReference type="ChEBI" id="CHEBI:29950"/>
        <dbReference type="ChEBI" id="CHEBI:82612"/>
        <dbReference type="ChEBI" id="CHEBI:137386"/>
        <dbReference type="ChEBI" id="CHEBI:137387"/>
        <dbReference type="EC" id="2.1.1.63"/>
    </reaction>
</comment>
<dbReference type="PROSITE" id="PS00374">
    <property type="entry name" value="MGMT"/>
    <property type="match status" value="1"/>
</dbReference>